<protein>
    <submittedName>
        <fullName evidence="1">Uncharacterized protein</fullName>
    </submittedName>
</protein>
<gene>
    <name evidence="1" type="ORF">FYJ83_07895</name>
</gene>
<accession>A0A6N7XUD2</accession>
<organism evidence="1 2">
    <name type="scientific">Tissierella pigra</name>
    <dbReference type="NCBI Taxonomy" id="2607614"/>
    <lineage>
        <taxon>Bacteria</taxon>
        <taxon>Bacillati</taxon>
        <taxon>Bacillota</taxon>
        <taxon>Tissierellia</taxon>
        <taxon>Tissierellales</taxon>
        <taxon>Tissierellaceae</taxon>
        <taxon>Tissierella</taxon>
    </lineage>
</organism>
<dbReference type="RefSeq" id="WP_154439801.1">
    <property type="nucleotide sequence ID" value="NZ_VUNQ01000014.1"/>
</dbReference>
<proteinExistence type="predicted"/>
<dbReference type="Proteomes" id="UP000469523">
    <property type="component" value="Unassembled WGS sequence"/>
</dbReference>
<comment type="caution">
    <text evidence="1">The sequence shown here is derived from an EMBL/GenBank/DDBJ whole genome shotgun (WGS) entry which is preliminary data.</text>
</comment>
<sequence>MYISKRELENLGKVLSKVDIRSLNKEEYKSYNQMQRVVTNRVKPTTIKRTTVRKANVILSNLKIK</sequence>
<name>A0A6N7XUD2_9FIRM</name>
<dbReference type="EMBL" id="VUNQ01000014">
    <property type="protein sequence ID" value="MSU01387.1"/>
    <property type="molecule type" value="Genomic_DNA"/>
</dbReference>
<keyword evidence="2" id="KW-1185">Reference proteome</keyword>
<reference evidence="1 2" key="1">
    <citation type="submission" date="2019-09" db="EMBL/GenBank/DDBJ databases">
        <title>In-depth cultivation of the pig gut microbiome towards novel bacterial diversity and tailored functional studies.</title>
        <authorList>
            <person name="Wylensek D."/>
            <person name="Hitch T.C.A."/>
            <person name="Clavel T."/>
        </authorList>
    </citation>
    <scope>NUCLEOTIDE SEQUENCE [LARGE SCALE GENOMIC DNA]</scope>
    <source>
        <strain evidence="1 2">WCA3-693-APC-4?</strain>
    </source>
</reference>
<evidence type="ECO:0000313" key="1">
    <source>
        <dbReference type="EMBL" id="MSU01387.1"/>
    </source>
</evidence>
<evidence type="ECO:0000313" key="2">
    <source>
        <dbReference type="Proteomes" id="UP000469523"/>
    </source>
</evidence>
<dbReference type="AlphaFoldDB" id="A0A6N7XUD2"/>